<keyword evidence="2" id="KW-1133">Transmembrane helix</keyword>
<dbReference type="Pfam" id="PF12879">
    <property type="entry name" value="SICA_C"/>
    <property type="match status" value="1"/>
</dbReference>
<feature type="transmembrane region" description="Helical" evidence="2">
    <location>
        <begin position="464"/>
        <end position="484"/>
    </location>
</feature>
<evidence type="ECO:0000259" key="3">
    <source>
        <dbReference type="Pfam" id="PF12879"/>
    </source>
</evidence>
<dbReference type="InterPro" id="IPR024288">
    <property type="entry name" value="SICA_C"/>
</dbReference>
<dbReference type="Proteomes" id="UP000078560">
    <property type="component" value="Unassembled WGS sequence"/>
</dbReference>
<dbReference type="AlphaFoldDB" id="A0A1A8WG64"/>
<feature type="compositionally biased region" description="Polar residues" evidence="1">
    <location>
        <begin position="255"/>
        <end position="279"/>
    </location>
</feature>
<proteinExistence type="predicted"/>
<evidence type="ECO:0000256" key="2">
    <source>
        <dbReference type="SAM" id="Phobius"/>
    </source>
</evidence>
<feature type="compositionally biased region" description="Basic and acidic residues" evidence="1">
    <location>
        <begin position="205"/>
        <end position="222"/>
    </location>
</feature>
<reference evidence="5" key="1">
    <citation type="submission" date="2016-05" db="EMBL/GenBank/DDBJ databases">
        <authorList>
            <person name="Naeem Raeece"/>
        </authorList>
    </citation>
    <scope>NUCLEOTIDE SEQUENCE [LARGE SCALE GENOMIC DNA]</scope>
</reference>
<feature type="domain" description="Schizont-infected cell agglutination C-terminal" evidence="3">
    <location>
        <begin position="566"/>
        <end position="605"/>
    </location>
</feature>
<evidence type="ECO:0000313" key="5">
    <source>
        <dbReference type="Proteomes" id="UP000078560"/>
    </source>
</evidence>
<evidence type="ECO:0000313" key="4">
    <source>
        <dbReference type="EMBL" id="SBS90180.1"/>
    </source>
</evidence>
<feature type="region of interest" description="Disordered" evidence="1">
    <location>
        <begin position="205"/>
        <end position="279"/>
    </location>
</feature>
<name>A0A1A8WG64_PLAOA</name>
<keyword evidence="2" id="KW-0472">Membrane</keyword>
<protein>
    <submittedName>
        <fullName evidence="4">STP1 protein</fullName>
    </submittedName>
</protein>
<evidence type="ECO:0000256" key="1">
    <source>
        <dbReference type="SAM" id="MobiDB-lite"/>
    </source>
</evidence>
<accession>A0A1A8WG64</accession>
<organism evidence="4 5">
    <name type="scientific">Plasmodium ovale curtisi</name>
    <dbReference type="NCBI Taxonomy" id="864141"/>
    <lineage>
        <taxon>Eukaryota</taxon>
        <taxon>Sar</taxon>
        <taxon>Alveolata</taxon>
        <taxon>Apicomplexa</taxon>
        <taxon>Aconoidasida</taxon>
        <taxon>Haemosporida</taxon>
        <taxon>Plasmodiidae</taxon>
        <taxon>Plasmodium</taxon>
        <taxon>Plasmodium (Plasmodium)</taxon>
    </lineage>
</organism>
<gene>
    <name evidence="4" type="ORF">POVCU2_0059940</name>
</gene>
<sequence>MENGKFTCDEVNKASRKDTVKNLLPYKTPILHGAINIINKFKKNNEDGIDYKNLCDQLNNYVISQKRCVREVIKSKKKKFERSEWKDIIRGLVVTYNKQDVKRLCYYEDDNKTKKKKEVLNIHNIFRNFCIEKKERLRDSSDMDFQKCDKFLSWISEKKMELQGHDSGYKNIEEYQKYFDIHDNCNYPWLLRGTPDITCRVTTKTKTEKTDSEGENLKDTHKNAPILTQSSSSNKKEVTPAAVQPSSKGGMDPVTANSPNPAQDKTPIKSTSGSYDNTNAQQDTNMVILQGTPVPPPTVVSMSHPDYEIQINVSNYDKYLGNLFGYKISHDAHHSINRKDLKIHNYHLTDIMGEAIKPIIEKSYNYIPSQLRKQRFLPHFGKQGYIPQITRSEPFPVPIPYSKPPPITFSRAINYNPITKSIKYHTPLLREYPPFPIITSGTKENEIVLIQPAIPDASYFRSPFMIYTLIFLTIVAIITIFYLLSKYTPFGLLFGKKRKKQRLKRHLKTNKLPEEVSQFDTKDSYSINNMSYENKTHYNKDTNSHIKIQKSIINKNISLPKRKNKKRKAIIDIHMEMLNECKNDEWELNKNDFLEICLEEFIREQNKKYTSSEHTNLIMKSISTKNTKEDKVVLWDKWAKGHTHIWEYFKKENTFKILQNQWKEEEKAYFDKIEKHNTNFNENEKIPLIQTKKDIWRIWITKQATLMDQYKEEQWFKSLVEELENVSDEYKKGKIKDEIFVENIKELENKENNEELYKSDKHIFLIKVLIQILMMVIEECIKEENPEQTEVLLDNLINKLNKEKREKIEPENIYEENMNHT</sequence>
<keyword evidence="2" id="KW-0812">Transmembrane</keyword>
<dbReference type="EMBL" id="FLQU01000899">
    <property type="protein sequence ID" value="SBS90180.1"/>
    <property type="molecule type" value="Genomic_DNA"/>
</dbReference>